<organism evidence="2 3">
    <name type="scientific">Amycolatopsis coloradensis</name>
    <dbReference type="NCBI Taxonomy" id="76021"/>
    <lineage>
        <taxon>Bacteria</taxon>
        <taxon>Bacillati</taxon>
        <taxon>Actinomycetota</taxon>
        <taxon>Actinomycetes</taxon>
        <taxon>Pseudonocardiales</taxon>
        <taxon>Pseudonocardiaceae</taxon>
        <taxon>Amycolatopsis</taxon>
    </lineage>
</organism>
<keyword evidence="3" id="KW-1185">Reference proteome</keyword>
<dbReference type="Proteomes" id="UP000187486">
    <property type="component" value="Unassembled WGS sequence"/>
</dbReference>
<evidence type="ECO:0000259" key="1">
    <source>
        <dbReference type="PROSITE" id="PS50943"/>
    </source>
</evidence>
<reference evidence="2 3" key="1">
    <citation type="submission" date="2016-01" db="EMBL/GenBank/DDBJ databases">
        <title>Amycolatopsis coloradensis genome sequencing and assembly.</title>
        <authorList>
            <person name="Mayilraj S."/>
        </authorList>
    </citation>
    <scope>NUCLEOTIDE SEQUENCE [LARGE SCALE GENOMIC DNA]</scope>
    <source>
        <strain evidence="2 3">DSM 44225</strain>
    </source>
</reference>
<dbReference type="Gene3D" id="1.10.260.40">
    <property type="entry name" value="lambda repressor-like DNA-binding domains"/>
    <property type="match status" value="1"/>
</dbReference>
<accession>A0A1R0KU41</accession>
<sequence>MIHVWGVPKLLILERGLVVEGPGKHQELKQPGKGSTVAERLDYLAKLRPEDKGGEWSDAEISRGIERRQLGSLSTQTIWRLRTGRADDPKFSTLVILAEFFGVERSYFTDEDPTESLAQIRYLLARRDGGMRETLARLGELSDDHLGVVGNVIDQLLALEQKHSQADPGNVGADGENSA</sequence>
<protein>
    <recommendedName>
        <fullName evidence="1">HTH cro/C1-type domain-containing protein</fullName>
    </recommendedName>
</protein>
<evidence type="ECO:0000313" key="3">
    <source>
        <dbReference type="Proteomes" id="UP000187486"/>
    </source>
</evidence>
<proteinExistence type="predicted"/>
<dbReference type="AlphaFoldDB" id="A0A1R0KU41"/>
<dbReference type="PROSITE" id="PS50943">
    <property type="entry name" value="HTH_CROC1"/>
    <property type="match status" value="1"/>
</dbReference>
<dbReference type="STRING" id="76021.BS329_15435"/>
<name>A0A1R0KU41_9PSEU</name>
<dbReference type="GO" id="GO:0003677">
    <property type="term" value="F:DNA binding"/>
    <property type="evidence" value="ECO:0007669"/>
    <property type="project" value="InterPro"/>
</dbReference>
<comment type="caution">
    <text evidence="2">The sequence shown here is derived from an EMBL/GenBank/DDBJ whole genome shotgun (WGS) entry which is preliminary data.</text>
</comment>
<evidence type="ECO:0000313" key="2">
    <source>
        <dbReference type="EMBL" id="OLZ51657.1"/>
    </source>
</evidence>
<dbReference type="InterPro" id="IPR001387">
    <property type="entry name" value="Cro/C1-type_HTH"/>
</dbReference>
<dbReference type="EMBL" id="MQUQ01000007">
    <property type="protein sequence ID" value="OLZ51657.1"/>
    <property type="molecule type" value="Genomic_DNA"/>
</dbReference>
<dbReference type="RefSeq" id="WP_076161252.1">
    <property type="nucleotide sequence ID" value="NZ_JBEZVB010000184.1"/>
</dbReference>
<gene>
    <name evidence="2" type="ORF">BS329_15435</name>
</gene>
<feature type="domain" description="HTH cro/C1-type" evidence="1">
    <location>
        <begin position="73"/>
        <end position="108"/>
    </location>
</feature>
<dbReference type="InterPro" id="IPR010982">
    <property type="entry name" value="Lambda_DNA-bd_dom_sf"/>
</dbReference>
<dbReference type="OrthoDB" id="2679623at2"/>
<dbReference type="SUPFAM" id="SSF47413">
    <property type="entry name" value="lambda repressor-like DNA-binding domains"/>
    <property type="match status" value="1"/>
</dbReference>